<dbReference type="Pfam" id="PF04139">
    <property type="entry name" value="Rad9"/>
    <property type="match status" value="1"/>
</dbReference>
<dbReference type="GO" id="GO:0006281">
    <property type="term" value="P:DNA repair"/>
    <property type="evidence" value="ECO:0007669"/>
    <property type="project" value="TreeGrafter"/>
</dbReference>
<dbReference type="EMBL" id="WUAV01000003">
    <property type="protein sequence ID" value="KAF1762172.1"/>
    <property type="molecule type" value="Genomic_DNA"/>
</dbReference>
<sequence>MSSPVRKTGSLEGNTRIMHGFDDAAYRRVRKQQKICWEEIVREEYTDIDQMQATHETYADPSSSTSNFRKGIQHEDMKGAQFVVQSNLKIMSRSIAALSKISEDVLIEVSDSGLYFKIVNRSKFCVFRFAPEFFNACDVSLINNNSVNICRLSMKSAQKIFKGVAFGEKNFVGCEFRIDPRAERMMVKLQMNYDIDRTIHANLREMGSILHKPTYDRSTCRNTTVVFASTLLPILAQMKSDIEVTMNVTKDGLTIRNFHSMDGISMFNMSDQKGGKKVKTETTITADKLTRHKIQIPVEFSFSFKEFMAIVIFADQLGSEVCLYYDLPGRPFILSIEAHPNFDIELALATMGNDDEIDLDGGIIKETLIHHEVLKSTQSSGSHKNSKRNSPLDEINISSSSSRSKRGPVPNIQDNHSQSPSQPSKNKFMSGQEKPTPPVADMSWRDHEIIDVVEQREPSPDDDVQPVEERNTPGEVLTDIMEIEEPAQMLGDNFSMRQEMTDFSQMNMSNPRDAAQNELKKQTKIEREKERGSTIYLASDEYNERNEMFKIPEPKRRKVDDNRNTTIRRILMGTGKKQLMRMSQQFNGAPLVPDTQI</sequence>
<evidence type="ECO:0000313" key="3">
    <source>
        <dbReference type="Proteomes" id="UP000483820"/>
    </source>
</evidence>
<dbReference type="PANTHER" id="PTHR15237:SF0">
    <property type="entry name" value="CELL CYCLE CHECKPOINT CONTROL PROTEIN"/>
    <property type="match status" value="1"/>
</dbReference>
<dbReference type="FunFam" id="3.70.10.10:FF:000058">
    <property type="entry name" value="Cell cycle checkpoint protein hpr-9"/>
    <property type="match status" value="1"/>
</dbReference>
<accession>A0A6A5H726</accession>
<dbReference type="GO" id="GO:0031573">
    <property type="term" value="P:mitotic intra-S DNA damage checkpoint signaling"/>
    <property type="evidence" value="ECO:0007669"/>
    <property type="project" value="TreeGrafter"/>
</dbReference>
<protein>
    <submittedName>
        <fullName evidence="2">Uncharacterized protein</fullName>
    </submittedName>
</protein>
<dbReference type="SUPFAM" id="SSF55979">
    <property type="entry name" value="DNA clamp"/>
    <property type="match status" value="1"/>
</dbReference>
<dbReference type="RefSeq" id="XP_053587440.1">
    <property type="nucleotide sequence ID" value="XM_053727863.1"/>
</dbReference>
<dbReference type="GeneID" id="9826070"/>
<dbReference type="InterPro" id="IPR007268">
    <property type="entry name" value="Rad9/Ddc1"/>
</dbReference>
<proteinExistence type="predicted"/>
<feature type="compositionally biased region" description="Polar residues" evidence="1">
    <location>
        <begin position="412"/>
        <end position="429"/>
    </location>
</feature>
<feature type="region of interest" description="Disordered" evidence="1">
    <location>
        <begin position="375"/>
        <end position="444"/>
    </location>
</feature>
<evidence type="ECO:0000313" key="2">
    <source>
        <dbReference type="EMBL" id="KAF1762172.1"/>
    </source>
</evidence>
<dbReference type="Gene3D" id="3.70.10.10">
    <property type="match status" value="1"/>
</dbReference>
<dbReference type="AlphaFoldDB" id="A0A6A5H726"/>
<name>A0A6A5H726_CAERE</name>
<dbReference type="KEGG" id="crq:GCK72_010434"/>
<evidence type="ECO:0000256" key="1">
    <source>
        <dbReference type="SAM" id="MobiDB-lite"/>
    </source>
</evidence>
<dbReference type="PANTHER" id="PTHR15237">
    <property type="entry name" value="DNA REPAIR PROTEIN RAD9"/>
    <property type="match status" value="1"/>
</dbReference>
<dbReference type="GO" id="GO:0071479">
    <property type="term" value="P:cellular response to ionizing radiation"/>
    <property type="evidence" value="ECO:0007669"/>
    <property type="project" value="TreeGrafter"/>
</dbReference>
<reference evidence="2 3" key="1">
    <citation type="submission" date="2019-12" db="EMBL/GenBank/DDBJ databases">
        <title>Chromosome-level assembly of the Caenorhabditis remanei genome.</title>
        <authorList>
            <person name="Teterina A.A."/>
            <person name="Willis J.H."/>
            <person name="Phillips P.C."/>
        </authorList>
    </citation>
    <scope>NUCLEOTIDE SEQUENCE [LARGE SCALE GENOMIC DNA]</scope>
    <source>
        <strain evidence="2 3">PX506</strain>
        <tissue evidence="2">Whole organism</tissue>
    </source>
</reference>
<comment type="caution">
    <text evidence="2">The sequence shown here is derived from an EMBL/GenBank/DDBJ whole genome shotgun (WGS) entry which is preliminary data.</text>
</comment>
<dbReference type="GO" id="GO:0030896">
    <property type="term" value="C:checkpoint clamp complex"/>
    <property type="evidence" value="ECO:0007669"/>
    <property type="project" value="InterPro"/>
</dbReference>
<organism evidence="2 3">
    <name type="scientific">Caenorhabditis remanei</name>
    <name type="common">Caenorhabditis vulgaris</name>
    <dbReference type="NCBI Taxonomy" id="31234"/>
    <lineage>
        <taxon>Eukaryota</taxon>
        <taxon>Metazoa</taxon>
        <taxon>Ecdysozoa</taxon>
        <taxon>Nematoda</taxon>
        <taxon>Chromadorea</taxon>
        <taxon>Rhabditida</taxon>
        <taxon>Rhabditina</taxon>
        <taxon>Rhabditomorpha</taxon>
        <taxon>Rhabditoidea</taxon>
        <taxon>Rhabditidae</taxon>
        <taxon>Peloderinae</taxon>
        <taxon>Caenorhabditis</taxon>
    </lineage>
</organism>
<dbReference type="CTD" id="9826070"/>
<gene>
    <name evidence="2" type="ORF">GCK72_010434</name>
</gene>
<dbReference type="GO" id="GO:0000076">
    <property type="term" value="P:DNA replication checkpoint signaling"/>
    <property type="evidence" value="ECO:0007669"/>
    <property type="project" value="TreeGrafter"/>
</dbReference>
<dbReference type="InterPro" id="IPR046938">
    <property type="entry name" value="DNA_clamp_sf"/>
</dbReference>
<dbReference type="Proteomes" id="UP000483820">
    <property type="component" value="Chromosome III"/>
</dbReference>